<accession>K1X9R8</accession>
<name>K1X9R8_MARBU</name>
<sequence length="414" mass="44455">MYGSDGSAQFRRAHAAAAAQCTSMSSGQPRVVSWRDDVWVSGFDGEVEWDHSMAGLAPLAGHFCCQNKESLFAALYSILLKLQPPTQASTSNQNFNLQPPRTYHSHIPPSTNMEKAKAAVGSFLSKDGKHDTTVHETVNAAVTQEHVTRTQHEEVQKAVDREVHQDHHHTSVQPILDKQVLPEQHTHQMAGVEHRSFKHGNDDHVKERLAAEQAQFRDTRTVGETQHSSSANATVAGEHVHHHVHETIQPVIQKETIQPSVVHTTIPVHEVHQNEAKHHTATALPAVTMDEFRSQGGSLSGREERTDAFGGEPRSVGGTLGGAGAHGTTSLTEPEGGVSSSTHGSRHHNTSSASTGMTDSEGGVSSSTHGSRHHNTGSAATGTTVGAAKEKPSLMDKINPMKDADGDGKAGFMK</sequence>
<dbReference type="PANTHER" id="PTHR38703:SF1">
    <property type="entry name" value="ALLERGEN"/>
    <property type="match status" value="1"/>
</dbReference>
<gene>
    <name evidence="2" type="ORF">MBM_04334</name>
</gene>
<dbReference type="EMBL" id="JH921436">
    <property type="protein sequence ID" value="EKD17473.1"/>
    <property type="molecule type" value="Genomic_DNA"/>
</dbReference>
<dbReference type="OMA" id="EGCPTFD"/>
<dbReference type="HOGENOM" id="CLU_047590_1_0_1"/>
<feature type="region of interest" description="Disordered" evidence="1">
    <location>
        <begin position="293"/>
        <end position="414"/>
    </location>
</feature>
<feature type="compositionally biased region" description="Low complexity" evidence="1">
    <location>
        <begin position="376"/>
        <end position="387"/>
    </location>
</feature>
<evidence type="ECO:0000313" key="2">
    <source>
        <dbReference type="EMBL" id="EKD17473.1"/>
    </source>
</evidence>
<protein>
    <submittedName>
        <fullName evidence="2">Allergen</fullName>
    </submittedName>
</protein>
<feature type="compositionally biased region" description="Basic and acidic residues" evidence="1">
    <location>
        <begin position="388"/>
        <end position="408"/>
    </location>
</feature>
<dbReference type="Proteomes" id="UP000006753">
    <property type="component" value="Unassembled WGS sequence"/>
</dbReference>
<dbReference type="PANTHER" id="PTHR38703">
    <property type="entry name" value="CHROMOSOME 8, WHOLE GENOME SHOTGUN SEQUENCE"/>
    <property type="match status" value="1"/>
</dbReference>
<dbReference type="OrthoDB" id="2118965at2759"/>
<dbReference type="InParanoid" id="K1X9R8"/>
<dbReference type="KEGG" id="mbe:MBM_04334"/>
<keyword evidence="3" id="KW-1185">Reference proteome</keyword>
<proteinExistence type="predicted"/>
<evidence type="ECO:0000313" key="3">
    <source>
        <dbReference type="Proteomes" id="UP000006753"/>
    </source>
</evidence>
<organism evidence="2 3">
    <name type="scientific">Marssonina brunnea f. sp. multigermtubi (strain MB_m1)</name>
    <name type="common">Marssonina leaf spot fungus</name>
    <dbReference type="NCBI Taxonomy" id="1072389"/>
    <lineage>
        <taxon>Eukaryota</taxon>
        <taxon>Fungi</taxon>
        <taxon>Dikarya</taxon>
        <taxon>Ascomycota</taxon>
        <taxon>Pezizomycotina</taxon>
        <taxon>Leotiomycetes</taxon>
        <taxon>Helotiales</taxon>
        <taxon>Drepanopezizaceae</taxon>
        <taxon>Drepanopeziza</taxon>
    </lineage>
</organism>
<dbReference type="STRING" id="1072389.K1X9R8"/>
<dbReference type="eggNOG" id="ENOG502S2AG">
    <property type="taxonomic scope" value="Eukaryota"/>
</dbReference>
<reference evidence="2 3" key="1">
    <citation type="journal article" date="2012" name="BMC Genomics">
        <title>Sequencing the genome of Marssonina brunnea reveals fungus-poplar co-evolution.</title>
        <authorList>
            <person name="Zhu S."/>
            <person name="Cao Y.-Z."/>
            <person name="Jiang C."/>
            <person name="Tan B.-Y."/>
            <person name="Wang Z."/>
            <person name="Feng S."/>
            <person name="Zhang L."/>
            <person name="Su X.-H."/>
            <person name="Brejova B."/>
            <person name="Vinar T."/>
            <person name="Xu M."/>
            <person name="Wang M.-X."/>
            <person name="Zhang S.-G."/>
            <person name="Huang M.-R."/>
            <person name="Wu R."/>
            <person name="Zhou Y."/>
        </authorList>
    </citation>
    <scope>NUCLEOTIDE SEQUENCE [LARGE SCALE GENOMIC DNA]</scope>
    <source>
        <strain evidence="2 3">MB_m1</strain>
    </source>
</reference>
<feature type="compositionally biased region" description="Polar residues" evidence="1">
    <location>
        <begin position="350"/>
        <end position="369"/>
    </location>
</feature>
<dbReference type="AlphaFoldDB" id="K1X9R8"/>
<evidence type="ECO:0000256" key="1">
    <source>
        <dbReference type="SAM" id="MobiDB-lite"/>
    </source>
</evidence>